<protein>
    <recommendedName>
        <fullName evidence="3">HNH endonuclease</fullName>
    </recommendedName>
</protein>
<reference evidence="1 2" key="1">
    <citation type="journal article" date="2019" name="Emerg. Microbes Infect.">
        <title>Comprehensive subspecies identification of 175 nontuberculous mycobacteria species based on 7547 genomic profiles.</title>
        <authorList>
            <person name="Matsumoto Y."/>
            <person name="Kinjo T."/>
            <person name="Motooka D."/>
            <person name="Nabeya D."/>
            <person name="Jung N."/>
            <person name="Uechi K."/>
            <person name="Horii T."/>
            <person name="Iida T."/>
            <person name="Fujita J."/>
            <person name="Nakamura S."/>
        </authorList>
    </citation>
    <scope>NUCLEOTIDE SEQUENCE [LARGE SCALE GENOMIC DNA]</scope>
    <source>
        <strain evidence="1 2">JCM 13323</strain>
    </source>
</reference>
<evidence type="ECO:0008006" key="3">
    <source>
        <dbReference type="Google" id="ProtNLM"/>
    </source>
</evidence>
<name>A0A7I7MFL1_9MYCO</name>
<accession>A0A7I7MFL1</accession>
<gene>
    <name evidence="1" type="ORF">MPSYJ_40280</name>
</gene>
<dbReference type="Proteomes" id="UP000466514">
    <property type="component" value="Chromosome"/>
</dbReference>
<keyword evidence="2" id="KW-1185">Reference proteome</keyword>
<sequence length="111" mass="11676">MFEHTFEIDATVSEAELRDVVARCERLKAIAAAAQARATALWAAKRRAAEDAAGIPARKRGRGLASEIALARLDAPVNGNTHLGMANALVHEMPHTLAALEAGVLTDTGPP</sequence>
<organism evidence="1 2">
    <name type="scientific">Mycolicibacterium psychrotolerans</name>
    <dbReference type="NCBI Taxonomy" id="216929"/>
    <lineage>
        <taxon>Bacteria</taxon>
        <taxon>Bacillati</taxon>
        <taxon>Actinomycetota</taxon>
        <taxon>Actinomycetes</taxon>
        <taxon>Mycobacteriales</taxon>
        <taxon>Mycobacteriaceae</taxon>
        <taxon>Mycolicibacterium</taxon>
    </lineage>
</organism>
<proteinExistence type="predicted"/>
<dbReference type="AlphaFoldDB" id="A0A7I7MFL1"/>
<evidence type="ECO:0000313" key="1">
    <source>
        <dbReference type="EMBL" id="BBX70567.1"/>
    </source>
</evidence>
<evidence type="ECO:0000313" key="2">
    <source>
        <dbReference type="Proteomes" id="UP000466514"/>
    </source>
</evidence>
<dbReference type="KEGG" id="mpsc:MPSYJ_40280"/>
<dbReference type="EMBL" id="AP022574">
    <property type="protein sequence ID" value="BBX70567.1"/>
    <property type="molecule type" value="Genomic_DNA"/>
</dbReference>